<feature type="domain" description="NIPSNAP" evidence="1">
    <location>
        <begin position="30"/>
        <end position="123"/>
    </location>
</feature>
<dbReference type="InterPro" id="IPR011008">
    <property type="entry name" value="Dimeric_a/b-barrel"/>
</dbReference>
<evidence type="ECO:0000259" key="1">
    <source>
        <dbReference type="Pfam" id="PF07978"/>
    </source>
</evidence>
<dbReference type="Pfam" id="PF07978">
    <property type="entry name" value="NIPSNAP"/>
    <property type="match status" value="1"/>
</dbReference>
<dbReference type="AlphaFoldDB" id="A0A1T5KPA0"/>
<proteinExistence type="predicted"/>
<dbReference type="Gene3D" id="3.30.70.100">
    <property type="match status" value="1"/>
</dbReference>
<dbReference type="InterPro" id="IPR012577">
    <property type="entry name" value="NIPSNAP"/>
</dbReference>
<dbReference type="SUPFAM" id="SSF54909">
    <property type="entry name" value="Dimeric alpha+beta barrel"/>
    <property type="match status" value="1"/>
</dbReference>
<dbReference type="STRING" id="428993.SAMN06296058_1850"/>
<dbReference type="Proteomes" id="UP000190341">
    <property type="component" value="Unassembled WGS sequence"/>
</dbReference>
<sequence>MNAQLQDMAVAPRMRAGAAATSQHALGVIELRQYTLHPGRRDELISLFESEFIDTQEATGMTLLGQFRDLDDPDRFVWLRGFADMDHRRESLAAFYQGAAWQQHRNAANATMIDSDNVLLLRPGADIASGIALPLRQSGEPDESRIVIGLHYFDAPVGEDWLSHFEQVQRPWLEDLRAQVVATLVSEYAPNDFPALPVREGEHVFACVLRFASEADHERCDRQLQASWHIGSQPRRHELLRLAPTSLSRLGR</sequence>
<organism evidence="2 3">
    <name type="scientific">Pseudoxanthomonas indica</name>
    <dbReference type="NCBI Taxonomy" id="428993"/>
    <lineage>
        <taxon>Bacteria</taxon>
        <taxon>Pseudomonadati</taxon>
        <taxon>Pseudomonadota</taxon>
        <taxon>Gammaproteobacteria</taxon>
        <taxon>Lysobacterales</taxon>
        <taxon>Lysobacteraceae</taxon>
        <taxon>Pseudoxanthomonas</taxon>
    </lineage>
</organism>
<gene>
    <name evidence="2" type="ORF">SAMN06296058_1850</name>
</gene>
<evidence type="ECO:0000313" key="3">
    <source>
        <dbReference type="Proteomes" id="UP000190341"/>
    </source>
</evidence>
<accession>A0A1T5KPA0</accession>
<protein>
    <submittedName>
        <fullName evidence="2">NIPSNAP protein</fullName>
    </submittedName>
</protein>
<name>A0A1T5KPA0_9GAMM</name>
<dbReference type="RefSeq" id="WP_217698657.1">
    <property type="nucleotide sequence ID" value="NZ_BMCL01000002.1"/>
</dbReference>
<keyword evidence="3" id="KW-1185">Reference proteome</keyword>
<dbReference type="EMBL" id="FUZV01000001">
    <property type="protein sequence ID" value="SKC65118.1"/>
    <property type="molecule type" value="Genomic_DNA"/>
</dbReference>
<evidence type="ECO:0000313" key="2">
    <source>
        <dbReference type="EMBL" id="SKC65118.1"/>
    </source>
</evidence>
<reference evidence="2 3" key="1">
    <citation type="submission" date="2017-02" db="EMBL/GenBank/DDBJ databases">
        <authorList>
            <person name="Peterson S.W."/>
        </authorList>
    </citation>
    <scope>NUCLEOTIDE SEQUENCE [LARGE SCALE GENOMIC DNA]</scope>
    <source>
        <strain evidence="2 3">P15</strain>
    </source>
</reference>